<dbReference type="GO" id="GO:0000156">
    <property type="term" value="F:phosphorelay response regulator activity"/>
    <property type="evidence" value="ECO:0007669"/>
    <property type="project" value="TreeGrafter"/>
</dbReference>
<dbReference type="InterPro" id="IPR005467">
    <property type="entry name" value="His_kinase_dom"/>
</dbReference>
<proteinExistence type="predicted"/>
<evidence type="ECO:0000256" key="4">
    <source>
        <dbReference type="ARBA" id="ARBA00022741"/>
    </source>
</evidence>
<evidence type="ECO:0000256" key="1">
    <source>
        <dbReference type="ARBA" id="ARBA00000085"/>
    </source>
</evidence>
<evidence type="ECO:0000313" key="9">
    <source>
        <dbReference type="EMBL" id="RRD55582.1"/>
    </source>
</evidence>
<dbReference type="Gene3D" id="1.10.287.130">
    <property type="match status" value="1"/>
</dbReference>
<feature type="non-terminal residue" evidence="9">
    <location>
        <position position="1"/>
    </location>
</feature>
<comment type="catalytic activity">
    <reaction evidence="1">
        <text>ATP + protein L-histidine = ADP + protein N-phospho-L-histidine.</text>
        <dbReference type="EC" id="2.7.13.3"/>
    </reaction>
</comment>
<dbReference type="SUPFAM" id="SSF47384">
    <property type="entry name" value="Homodimeric domain of signal transducing histidine kinase"/>
    <property type="match status" value="1"/>
</dbReference>
<evidence type="ECO:0000256" key="7">
    <source>
        <dbReference type="ARBA" id="ARBA00023012"/>
    </source>
</evidence>
<dbReference type="OrthoDB" id="9813151at2"/>
<keyword evidence="6" id="KW-0067">ATP-binding</keyword>
<evidence type="ECO:0000259" key="8">
    <source>
        <dbReference type="PROSITE" id="PS50109"/>
    </source>
</evidence>
<reference evidence="9 10" key="1">
    <citation type="submission" date="2018-11" db="EMBL/GenBank/DDBJ databases">
        <title>Genomes From Bacteria Associated with the Canine Oral Cavity: a Test Case for Automated Genome-Based Taxonomic Assignment.</title>
        <authorList>
            <person name="Coil D.A."/>
            <person name="Jospin G."/>
            <person name="Darling A.E."/>
            <person name="Wallis C."/>
            <person name="Davis I.J."/>
            <person name="Harris S."/>
            <person name="Eisen J.A."/>
            <person name="Holcombe L.J."/>
            <person name="O'Flynn C."/>
        </authorList>
    </citation>
    <scope>NUCLEOTIDE SEQUENCE [LARGE SCALE GENOMIC DNA]</scope>
    <source>
        <strain evidence="9 10">OH2617_COT-023</strain>
    </source>
</reference>
<dbReference type="InterPro" id="IPR036097">
    <property type="entry name" value="HisK_dim/P_sf"/>
</dbReference>
<feature type="domain" description="Histidine kinase" evidence="8">
    <location>
        <begin position="10"/>
        <end position="187"/>
    </location>
</feature>
<dbReference type="CDD" id="cd00082">
    <property type="entry name" value="HisKA"/>
    <property type="match status" value="1"/>
</dbReference>
<name>A0A3P1X9T9_TANFO</name>
<dbReference type="InterPro" id="IPR036890">
    <property type="entry name" value="HATPase_C_sf"/>
</dbReference>
<protein>
    <recommendedName>
        <fullName evidence="2">histidine kinase</fullName>
        <ecNumber evidence="2">2.7.13.3</ecNumber>
    </recommendedName>
</protein>
<keyword evidence="4" id="KW-0547">Nucleotide-binding</keyword>
<dbReference type="GO" id="GO:0005524">
    <property type="term" value="F:ATP binding"/>
    <property type="evidence" value="ECO:0007669"/>
    <property type="project" value="UniProtKB-KW"/>
</dbReference>
<dbReference type="PROSITE" id="PS50109">
    <property type="entry name" value="HIS_KIN"/>
    <property type="match status" value="1"/>
</dbReference>
<dbReference type="RefSeq" id="WP_148091624.1">
    <property type="nucleotide sequence ID" value="NZ_RQYS01000204.1"/>
</dbReference>
<keyword evidence="5 9" id="KW-0418">Kinase</keyword>
<dbReference type="EMBL" id="RQYS01000204">
    <property type="protein sequence ID" value="RRD55582.1"/>
    <property type="molecule type" value="Genomic_DNA"/>
</dbReference>
<dbReference type="GO" id="GO:0007234">
    <property type="term" value="P:osmosensory signaling via phosphorelay pathway"/>
    <property type="evidence" value="ECO:0007669"/>
    <property type="project" value="TreeGrafter"/>
</dbReference>
<dbReference type="SUPFAM" id="SSF55874">
    <property type="entry name" value="ATPase domain of HSP90 chaperone/DNA topoisomerase II/histidine kinase"/>
    <property type="match status" value="1"/>
</dbReference>
<accession>A0A3P1X9T9</accession>
<gene>
    <name evidence="9" type="ORF">EII40_14495</name>
</gene>
<feature type="non-terminal residue" evidence="9">
    <location>
        <position position="187"/>
    </location>
</feature>
<dbReference type="GO" id="GO:0030295">
    <property type="term" value="F:protein kinase activator activity"/>
    <property type="evidence" value="ECO:0007669"/>
    <property type="project" value="TreeGrafter"/>
</dbReference>
<sequence length="187" mass="20422">NATKDKLFSIISHDLKAPVIAQKATLDALIANYNAYETDALLDYLERFRMASESQMELLQNLLSWAQVQTGRAKFSPLPFDITQTIAETADLYAISAENKNIRITTEMPERCYVIGDRGMIATVLRNLINNAVKFSHPDSEIHISLVSKRTSVLISVKDSGTGMTEAQVETIRGGAVSGISSAGTQG</sequence>
<dbReference type="PANTHER" id="PTHR42878:SF7">
    <property type="entry name" value="SENSOR HISTIDINE KINASE GLRK"/>
    <property type="match status" value="1"/>
</dbReference>
<dbReference type="EC" id="2.7.13.3" evidence="2"/>
<dbReference type="InterPro" id="IPR003661">
    <property type="entry name" value="HisK_dim/P_dom"/>
</dbReference>
<evidence type="ECO:0000256" key="3">
    <source>
        <dbReference type="ARBA" id="ARBA00022679"/>
    </source>
</evidence>
<dbReference type="Gene3D" id="3.30.565.10">
    <property type="entry name" value="Histidine kinase-like ATPase, C-terminal domain"/>
    <property type="match status" value="1"/>
</dbReference>
<dbReference type="PANTHER" id="PTHR42878">
    <property type="entry name" value="TWO-COMPONENT HISTIDINE KINASE"/>
    <property type="match status" value="1"/>
</dbReference>
<keyword evidence="7" id="KW-0902">Two-component regulatory system</keyword>
<evidence type="ECO:0000256" key="2">
    <source>
        <dbReference type="ARBA" id="ARBA00012438"/>
    </source>
</evidence>
<comment type="caution">
    <text evidence="9">The sequence shown here is derived from an EMBL/GenBank/DDBJ whole genome shotgun (WGS) entry which is preliminary data.</text>
</comment>
<organism evidence="9 10">
    <name type="scientific">Tannerella forsythia</name>
    <name type="common">Bacteroides forsythus</name>
    <dbReference type="NCBI Taxonomy" id="28112"/>
    <lineage>
        <taxon>Bacteria</taxon>
        <taxon>Pseudomonadati</taxon>
        <taxon>Bacteroidota</taxon>
        <taxon>Bacteroidia</taxon>
        <taxon>Bacteroidales</taxon>
        <taxon>Tannerellaceae</taxon>
        <taxon>Tannerella</taxon>
    </lineage>
</organism>
<dbReference type="GO" id="GO:0000155">
    <property type="term" value="F:phosphorelay sensor kinase activity"/>
    <property type="evidence" value="ECO:0007669"/>
    <property type="project" value="InterPro"/>
</dbReference>
<dbReference type="Pfam" id="PF02518">
    <property type="entry name" value="HATPase_c"/>
    <property type="match status" value="1"/>
</dbReference>
<dbReference type="Proteomes" id="UP000278609">
    <property type="component" value="Unassembled WGS sequence"/>
</dbReference>
<dbReference type="AlphaFoldDB" id="A0A3P1X9T9"/>
<evidence type="ECO:0000256" key="5">
    <source>
        <dbReference type="ARBA" id="ARBA00022777"/>
    </source>
</evidence>
<keyword evidence="3" id="KW-0808">Transferase</keyword>
<evidence type="ECO:0000256" key="6">
    <source>
        <dbReference type="ARBA" id="ARBA00022840"/>
    </source>
</evidence>
<evidence type="ECO:0000313" key="10">
    <source>
        <dbReference type="Proteomes" id="UP000278609"/>
    </source>
</evidence>
<dbReference type="InterPro" id="IPR050351">
    <property type="entry name" value="BphY/WalK/GraS-like"/>
</dbReference>
<dbReference type="InterPro" id="IPR003594">
    <property type="entry name" value="HATPase_dom"/>
</dbReference>